<organism evidence="1 2">
    <name type="scientific">Aphis craccivora</name>
    <name type="common">Cowpea aphid</name>
    <dbReference type="NCBI Taxonomy" id="307492"/>
    <lineage>
        <taxon>Eukaryota</taxon>
        <taxon>Metazoa</taxon>
        <taxon>Ecdysozoa</taxon>
        <taxon>Arthropoda</taxon>
        <taxon>Hexapoda</taxon>
        <taxon>Insecta</taxon>
        <taxon>Pterygota</taxon>
        <taxon>Neoptera</taxon>
        <taxon>Paraneoptera</taxon>
        <taxon>Hemiptera</taxon>
        <taxon>Sternorrhyncha</taxon>
        <taxon>Aphidomorpha</taxon>
        <taxon>Aphidoidea</taxon>
        <taxon>Aphididae</taxon>
        <taxon>Aphidini</taxon>
        <taxon>Aphis</taxon>
        <taxon>Aphis</taxon>
    </lineage>
</organism>
<protein>
    <submittedName>
        <fullName evidence="1">Uncharacterized protein</fullName>
    </submittedName>
</protein>
<keyword evidence="2" id="KW-1185">Reference proteome</keyword>
<dbReference type="Proteomes" id="UP000478052">
    <property type="component" value="Unassembled WGS sequence"/>
</dbReference>
<dbReference type="AlphaFoldDB" id="A0A6G0XZU5"/>
<proteinExistence type="predicted"/>
<comment type="caution">
    <text evidence="1">The sequence shown here is derived from an EMBL/GenBank/DDBJ whole genome shotgun (WGS) entry which is preliminary data.</text>
</comment>
<dbReference type="OrthoDB" id="6732577at2759"/>
<accession>A0A6G0XZU5</accession>
<evidence type="ECO:0000313" key="2">
    <source>
        <dbReference type="Proteomes" id="UP000478052"/>
    </source>
</evidence>
<name>A0A6G0XZU5_APHCR</name>
<sequence>MASEAEPPIIRSGNALRVAKSKELKSRQRHSDTITAVYLMKLEDMYNNCLHDIGLDPFFLHIYTPEQIHLYRTYSQQCAYPSLIVDASGSIVKCFSKLGLRKTQTMYVYEAVVYDDIKNHTDNIAIYNWLSTWQKNRFPLPKEVCSDMSLALLSALVRSFTQYSSLNDYINVCSRLSLQNTTDIEFWLPRCFVRIDIAHFVKNITKYPIFLTVSKRVKEVYLRAICLNIKSQSLAEIHSLLLSTFIVASNESNGINVSTKSETQYNTFESSPVNIQKGLEEKNNPFIVWAKSIYDISQGSIEDGVDLNP</sequence>
<dbReference type="EMBL" id="VUJU01007265">
    <property type="protein sequence ID" value="KAF0746306.1"/>
    <property type="molecule type" value="Genomic_DNA"/>
</dbReference>
<gene>
    <name evidence="1" type="ORF">FWK35_00019337</name>
</gene>
<evidence type="ECO:0000313" key="1">
    <source>
        <dbReference type="EMBL" id="KAF0746306.1"/>
    </source>
</evidence>
<reference evidence="1 2" key="1">
    <citation type="submission" date="2019-08" db="EMBL/GenBank/DDBJ databases">
        <title>Whole genome of Aphis craccivora.</title>
        <authorList>
            <person name="Voronova N.V."/>
            <person name="Shulinski R.S."/>
            <person name="Bandarenka Y.V."/>
            <person name="Zhorov D.G."/>
            <person name="Warner D."/>
        </authorList>
    </citation>
    <scope>NUCLEOTIDE SEQUENCE [LARGE SCALE GENOMIC DNA]</scope>
    <source>
        <strain evidence="1">180601</strain>
        <tissue evidence="1">Whole Body</tissue>
    </source>
</reference>